<keyword evidence="2" id="KW-1185">Reference proteome</keyword>
<dbReference type="Proteomes" id="UP001142325">
    <property type="component" value="Unassembled WGS sequence"/>
</dbReference>
<reference evidence="1" key="1">
    <citation type="journal article" date="2014" name="Int. J. Syst. Evol. Microbiol.">
        <title>Complete genome sequence of Corynebacterium casei LMG S-19264T (=DSM 44701T), isolated from a smear-ripened cheese.</title>
        <authorList>
            <consortium name="US DOE Joint Genome Institute (JGI-PGF)"/>
            <person name="Walter F."/>
            <person name="Albersmeier A."/>
            <person name="Kalinowski J."/>
            <person name="Ruckert C."/>
        </authorList>
    </citation>
    <scope>NUCLEOTIDE SEQUENCE</scope>
    <source>
        <strain evidence="1">VKM Ac-1958</strain>
    </source>
</reference>
<dbReference type="RefSeq" id="WP_271171562.1">
    <property type="nucleotide sequence ID" value="NZ_BAAAUM010000002.1"/>
</dbReference>
<dbReference type="AlphaFoldDB" id="A0A9W6HT51"/>
<dbReference type="EMBL" id="BSET01000002">
    <property type="protein sequence ID" value="GLK02396.1"/>
    <property type="molecule type" value="Genomic_DNA"/>
</dbReference>
<sequence>MTRSDRIALALSREIVDRLETEPVFVVQRGLANVDKARSKSRGTARMAVDRWNEMLMRSDIAAIRDTLLGDSDDAREMRNSAVFSGVIPEPRRMQIVRGVLNAA</sequence>
<accession>A0A9W6HT51</accession>
<organism evidence="1 2">
    <name type="scientific">Microbacterium keratanolyticum</name>
    <dbReference type="NCBI Taxonomy" id="67574"/>
    <lineage>
        <taxon>Bacteria</taxon>
        <taxon>Bacillati</taxon>
        <taxon>Actinomycetota</taxon>
        <taxon>Actinomycetes</taxon>
        <taxon>Micrococcales</taxon>
        <taxon>Microbacteriaceae</taxon>
        <taxon>Microbacterium</taxon>
    </lineage>
</organism>
<name>A0A9W6HT51_9MICO</name>
<protein>
    <submittedName>
        <fullName evidence="1">Uncharacterized protein</fullName>
    </submittedName>
</protein>
<comment type="caution">
    <text evidence="1">The sequence shown here is derived from an EMBL/GenBank/DDBJ whole genome shotgun (WGS) entry which is preliminary data.</text>
</comment>
<evidence type="ECO:0000313" key="1">
    <source>
        <dbReference type="EMBL" id="GLK02396.1"/>
    </source>
</evidence>
<evidence type="ECO:0000313" key="2">
    <source>
        <dbReference type="Proteomes" id="UP001142325"/>
    </source>
</evidence>
<proteinExistence type="predicted"/>
<reference evidence="1" key="2">
    <citation type="submission" date="2023-01" db="EMBL/GenBank/DDBJ databases">
        <authorList>
            <person name="Sun Q."/>
            <person name="Evtushenko L."/>
        </authorList>
    </citation>
    <scope>NUCLEOTIDE SEQUENCE</scope>
    <source>
        <strain evidence="1">VKM Ac-1958</strain>
    </source>
</reference>
<gene>
    <name evidence="1" type="ORF">GCM10017596_21110</name>
</gene>